<dbReference type="PRINTS" id="PR00039">
    <property type="entry name" value="HTHLYSR"/>
</dbReference>
<comment type="similarity">
    <text evidence="1">Belongs to the LysR transcriptional regulatory family.</text>
</comment>
<sequence>MNIRFLEAFVWVARLKGFRAAAEKLNVSQATISSRISTLEAELDCKLFDRTRNEINISDKGLMLLEDADRVLAAERTLKSNMAGRVELVGRLRIGAIESVVHTWLGSFLAKITQKYPKLEFELTIEPSPSLQNLFAKGALDLILQTDSVLDEGVNNTPLSDLQMIWACRIDNQIAEKEVRLSEIGQQQIITFARGSQPHLSMLTQFAERDIKPPQIHCITSISAINVLVAQGLGVATVPAKALESEPIDERIVVINTPDVPRPLKLVACWYRYSTNSAIEDIILLAKEASSHYQ</sequence>
<dbReference type="Pfam" id="PF03466">
    <property type="entry name" value="LysR_substrate"/>
    <property type="match status" value="1"/>
</dbReference>
<dbReference type="InterPro" id="IPR050950">
    <property type="entry name" value="HTH-type_LysR_regulators"/>
</dbReference>
<evidence type="ECO:0000313" key="7">
    <source>
        <dbReference type="Proteomes" id="UP000245506"/>
    </source>
</evidence>
<dbReference type="CDD" id="cd05466">
    <property type="entry name" value="PBP2_LTTR_substrate"/>
    <property type="match status" value="1"/>
</dbReference>
<evidence type="ECO:0000256" key="4">
    <source>
        <dbReference type="ARBA" id="ARBA00023163"/>
    </source>
</evidence>
<keyword evidence="3" id="KW-0238">DNA-binding</keyword>
<dbReference type="OrthoDB" id="9771171at2"/>
<dbReference type="InterPro" id="IPR036388">
    <property type="entry name" value="WH-like_DNA-bd_sf"/>
</dbReference>
<proteinExistence type="inferred from homology"/>
<name>A0A317CBB5_9GAMM</name>
<evidence type="ECO:0000313" key="6">
    <source>
        <dbReference type="EMBL" id="PWQ93382.1"/>
    </source>
</evidence>
<evidence type="ECO:0000256" key="2">
    <source>
        <dbReference type="ARBA" id="ARBA00023015"/>
    </source>
</evidence>
<protein>
    <recommendedName>
        <fullName evidence="5">HTH lysR-type domain-containing protein</fullName>
    </recommendedName>
</protein>
<organism evidence="6 7">
    <name type="scientific">Leucothrix arctica</name>
    <dbReference type="NCBI Taxonomy" id="1481894"/>
    <lineage>
        <taxon>Bacteria</taxon>
        <taxon>Pseudomonadati</taxon>
        <taxon>Pseudomonadota</taxon>
        <taxon>Gammaproteobacteria</taxon>
        <taxon>Thiotrichales</taxon>
        <taxon>Thiotrichaceae</taxon>
        <taxon>Leucothrix</taxon>
    </lineage>
</organism>
<evidence type="ECO:0000256" key="1">
    <source>
        <dbReference type="ARBA" id="ARBA00009437"/>
    </source>
</evidence>
<dbReference type="PANTHER" id="PTHR30419">
    <property type="entry name" value="HTH-TYPE TRANSCRIPTIONAL REGULATOR YBHD"/>
    <property type="match status" value="1"/>
</dbReference>
<dbReference type="GO" id="GO:0005829">
    <property type="term" value="C:cytosol"/>
    <property type="evidence" value="ECO:0007669"/>
    <property type="project" value="TreeGrafter"/>
</dbReference>
<accession>A0A317CBB5</accession>
<dbReference type="RefSeq" id="WP_109825107.1">
    <property type="nucleotide sequence ID" value="NZ_QGKL01000042.1"/>
</dbReference>
<dbReference type="GO" id="GO:0003677">
    <property type="term" value="F:DNA binding"/>
    <property type="evidence" value="ECO:0007669"/>
    <property type="project" value="UniProtKB-KW"/>
</dbReference>
<keyword evidence="7" id="KW-1185">Reference proteome</keyword>
<comment type="caution">
    <text evidence="6">The sequence shown here is derived from an EMBL/GenBank/DDBJ whole genome shotgun (WGS) entry which is preliminary data.</text>
</comment>
<dbReference type="SUPFAM" id="SSF53850">
    <property type="entry name" value="Periplasmic binding protein-like II"/>
    <property type="match status" value="1"/>
</dbReference>
<dbReference type="InterPro" id="IPR036390">
    <property type="entry name" value="WH_DNA-bd_sf"/>
</dbReference>
<dbReference type="SUPFAM" id="SSF46785">
    <property type="entry name" value="Winged helix' DNA-binding domain"/>
    <property type="match status" value="1"/>
</dbReference>
<dbReference type="PANTHER" id="PTHR30419:SF29">
    <property type="entry name" value="LYSR-FAMILY TRANSCRIPTIONAL REGULATOR"/>
    <property type="match status" value="1"/>
</dbReference>
<feature type="domain" description="HTH lysR-type" evidence="5">
    <location>
        <begin position="1"/>
        <end position="58"/>
    </location>
</feature>
<evidence type="ECO:0000259" key="5">
    <source>
        <dbReference type="PROSITE" id="PS50931"/>
    </source>
</evidence>
<keyword evidence="4" id="KW-0804">Transcription</keyword>
<dbReference type="Gene3D" id="3.40.190.10">
    <property type="entry name" value="Periplasmic binding protein-like II"/>
    <property type="match status" value="2"/>
</dbReference>
<gene>
    <name evidence="6" type="ORF">DKT75_17245</name>
</gene>
<dbReference type="FunFam" id="1.10.10.10:FF:000001">
    <property type="entry name" value="LysR family transcriptional regulator"/>
    <property type="match status" value="1"/>
</dbReference>
<dbReference type="InterPro" id="IPR000847">
    <property type="entry name" value="LysR_HTH_N"/>
</dbReference>
<dbReference type="AlphaFoldDB" id="A0A317CBB5"/>
<dbReference type="Pfam" id="PF00126">
    <property type="entry name" value="HTH_1"/>
    <property type="match status" value="1"/>
</dbReference>
<reference evidence="6 7" key="1">
    <citation type="submission" date="2018-05" db="EMBL/GenBank/DDBJ databases">
        <title>Leucothrix arctica sp. nov., isolated from Arctic seawater.</title>
        <authorList>
            <person name="Choi A."/>
            <person name="Baek K."/>
        </authorList>
    </citation>
    <scope>NUCLEOTIDE SEQUENCE [LARGE SCALE GENOMIC DNA]</scope>
    <source>
        <strain evidence="6 7">IMCC9719</strain>
    </source>
</reference>
<dbReference type="Gene3D" id="1.10.10.10">
    <property type="entry name" value="Winged helix-like DNA-binding domain superfamily/Winged helix DNA-binding domain"/>
    <property type="match status" value="1"/>
</dbReference>
<dbReference type="Proteomes" id="UP000245506">
    <property type="component" value="Unassembled WGS sequence"/>
</dbReference>
<dbReference type="InterPro" id="IPR005119">
    <property type="entry name" value="LysR_subst-bd"/>
</dbReference>
<dbReference type="GO" id="GO:0003700">
    <property type="term" value="F:DNA-binding transcription factor activity"/>
    <property type="evidence" value="ECO:0007669"/>
    <property type="project" value="InterPro"/>
</dbReference>
<keyword evidence="2" id="KW-0805">Transcription regulation</keyword>
<evidence type="ECO:0000256" key="3">
    <source>
        <dbReference type="ARBA" id="ARBA00023125"/>
    </source>
</evidence>
<dbReference type="EMBL" id="QGKL01000042">
    <property type="protein sequence ID" value="PWQ93382.1"/>
    <property type="molecule type" value="Genomic_DNA"/>
</dbReference>
<dbReference type="PROSITE" id="PS50931">
    <property type="entry name" value="HTH_LYSR"/>
    <property type="match status" value="1"/>
</dbReference>